<sequence length="143" mass="15846">GFRVHSFCYRRVFTQDCGLGYQVNYAPEALPLEALEQAIGCAKDNLAGLIHHADHGCQYVSIKYSQRLTDAGIRSSTGTIGDSYDNALAETVNGLYKTELIYSQTWLMYRSRMGDPELGVLVESPASPRIARLFHSRGSDNPI</sequence>
<name>A0ABD4U0U7_9ACTO</name>
<evidence type="ECO:0000313" key="2">
    <source>
        <dbReference type="Proteomes" id="UP001209486"/>
    </source>
</evidence>
<proteinExistence type="predicted"/>
<accession>A0ABD4U0U7</accession>
<comment type="caution">
    <text evidence="1">The sequence shown here is derived from an EMBL/GenBank/DDBJ whole genome shotgun (WGS) entry which is preliminary data.</text>
</comment>
<dbReference type="PANTHER" id="PTHR46889:SF4">
    <property type="entry name" value="TRANSPOSASE INSO FOR INSERTION SEQUENCE ELEMENT IS911B-RELATED"/>
    <property type="match status" value="1"/>
</dbReference>
<feature type="non-terminal residue" evidence="1">
    <location>
        <position position="1"/>
    </location>
</feature>
<protein>
    <submittedName>
        <fullName evidence="1">DDE-type integrase/transposase/recombinase</fullName>
    </submittedName>
</protein>
<dbReference type="PANTHER" id="PTHR46889">
    <property type="entry name" value="TRANSPOSASE INSF FOR INSERTION SEQUENCE IS3B-RELATED"/>
    <property type="match status" value="1"/>
</dbReference>
<dbReference type="Proteomes" id="UP001209486">
    <property type="component" value="Unassembled WGS sequence"/>
</dbReference>
<dbReference type="InterPro" id="IPR050900">
    <property type="entry name" value="Transposase_IS3/IS150/IS904"/>
</dbReference>
<dbReference type="SUPFAM" id="SSF53098">
    <property type="entry name" value="Ribonuclease H-like"/>
    <property type="match status" value="1"/>
</dbReference>
<dbReference type="AlphaFoldDB" id="A0ABD4U0U7"/>
<dbReference type="EMBL" id="VSZY01000032">
    <property type="protein sequence ID" value="MCU9969900.1"/>
    <property type="molecule type" value="Genomic_DNA"/>
</dbReference>
<gene>
    <name evidence="1" type="ORF">FYZ43_11075</name>
</gene>
<evidence type="ECO:0000313" key="1">
    <source>
        <dbReference type="EMBL" id="MCU9969900.1"/>
    </source>
</evidence>
<reference evidence="1 2" key="1">
    <citation type="submission" date="2019-08" db="EMBL/GenBank/DDBJ databases">
        <title>Comparison of rpoB and gyrB Sequences from Mobiluncus Species and Development of a Multiplex PCR Method for Clinical Detection of Mobiluncus curtisii and Mobiluncus mulieris.</title>
        <authorList>
            <person name="Yang L."/>
            <person name="Shen Y."/>
            <person name="Xu G."/>
            <person name="Shu L.-B."/>
            <person name="Hu J."/>
            <person name="Zhang R."/>
            <person name="Wang Y."/>
            <person name="Zhou H.-W."/>
            <person name="Zhang X."/>
        </authorList>
    </citation>
    <scope>NUCLEOTIDE SEQUENCE [LARGE SCALE GENOMIC DNA]</scope>
    <source>
        <strain evidence="1 2">M26</strain>
    </source>
</reference>
<dbReference type="InterPro" id="IPR012337">
    <property type="entry name" value="RNaseH-like_sf"/>
</dbReference>
<organism evidence="1 2">
    <name type="scientific">Mobiluncus mulieris</name>
    <dbReference type="NCBI Taxonomy" id="2052"/>
    <lineage>
        <taxon>Bacteria</taxon>
        <taxon>Bacillati</taxon>
        <taxon>Actinomycetota</taxon>
        <taxon>Actinomycetes</taxon>
        <taxon>Actinomycetales</taxon>
        <taxon>Actinomycetaceae</taxon>
        <taxon>Mobiluncus</taxon>
    </lineage>
</organism>